<evidence type="ECO:0000256" key="12">
    <source>
        <dbReference type="SAM" id="MobiDB-lite"/>
    </source>
</evidence>
<evidence type="ECO:0000256" key="5">
    <source>
        <dbReference type="ARBA" id="ARBA00022670"/>
    </source>
</evidence>
<dbReference type="GO" id="GO:0035973">
    <property type="term" value="P:aggrephagy"/>
    <property type="evidence" value="ECO:0007669"/>
    <property type="project" value="TreeGrafter"/>
</dbReference>
<dbReference type="GO" id="GO:0019786">
    <property type="term" value="F:protein-phosphatidylethanolamide deconjugating activity"/>
    <property type="evidence" value="ECO:0007669"/>
    <property type="project" value="InterPro"/>
</dbReference>
<keyword evidence="7" id="KW-0788">Thiol protease</keyword>
<gene>
    <name evidence="15" type="primary">LOC113792895</name>
</gene>
<keyword evidence="6 11" id="KW-0378">Hydrolase</keyword>
<dbReference type="InterPro" id="IPR046792">
    <property type="entry name" value="Peptidase_C54_cat"/>
</dbReference>
<keyword evidence="5 11" id="KW-0645">Protease</keyword>
<dbReference type="OMA" id="DSFHCSW"/>
<dbReference type="Proteomes" id="UP000515146">
    <property type="component" value="Unplaced"/>
</dbReference>
<dbReference type="EC" id="3.4.22.-" evidence="11"/>
<dbReference type="GO" id="GO:0015031">
    <property type="term" value="P:protein transport"/>
    <property type="evidence" value="ECO:0007669"/>
    <property type="project" value="UniProtKB-KW"/>
</dbReference>
<proteinExistence type="inferred from homology"/>
<organism evidence="14 15">
    <name type="scientific">Dermatophagoides pteronyssinus</name>
    <name type="common">European house dust mite</name>
    <dbReference type="NCBI Taxonomy" id="6956"/>
    <lineage>
        <taxon>Eukaryota</taxon>
        <taxon>Metazoa</taxon>
        <taxon>Ecdysozoa</taxon>
        <taxon>Arthropoda</taxon>
        <taxon>Chelicerata</taxon>
        <taxon>Arachnida</taxon>
        <taxon>Acari</taxon>
        <taxon>Acariformes</taxon>
        <taxon>Sarcoptiformes</taxon>
        <taxon>Astigmata</taxon>
        <taxon>Psoroptidia</taxon>
        <taxon>Analgoidea</taxon>
        <taxon>Pyroglyphidae</taxon>
        <taxon>Dermatophagoidinae</taxon>
        <taxon>Dermatophagoides</taxon>
    </lineage>
</organism>
<keyword evidence="4 11" id="KW-0963">Cytoplasm</keyword>
<accession>A0A6P6XZD4</accession>
<evidence type="ECO:0000256" key="11">
    <source>
        <dbReference type="RuleBase" id="RU363115"/>
    </source>
</evidence>
<dbReference type="Pfam" id="PF03416">
    <property type="entry name" value="Peptidase_C54"/>
    <property type="match status" value="1"/>
</dbReference>
<comment type="catalytic activity">
    <reaction evidence="10">
        <text>[protein]-C-terminal L-amino acid-glycyl-phosphatidylethanolamide + H2O = [protein]-C-terminal L-amino acid-glycine + a 1,2-diacyl-sn-glycero-3-phosphoethanolamine</text>
        <dbReference type="Rhea" id="RHEA:67548"/>
        <dbReference type="Rhea" id="RHEA-COMP:17323"/>
        <dbReference type="Rhea" id="RHEA-COMP:17324"/>
        <dbReference type="ChEBI" id="CHEBI:15377"/>
        <dbReference type="ChEBI" id="CHEBI:64612"/>
        <dbReference type="ChEBI" id="CHEBI:172940"/>
        <dbReference type="ChEBI" id="CHEBI:172941"/>
    </reaction>
    <physiologicalReaction direction="left-to-right" evidence="10">
        <dbReference type="Rhea" id="RHEA:67549"/>
    </physiologicalReaction>
</comment>
<comment type="subcellular location">
    <subcellularLocation>
        <location evidence="1 11">Cytoplasm</location>
    </subcellularLocation>
</comment>
<dbReference type="GO" id="GO:0004197">
    <property type="term" value="F:cysteine-type endopeptidase activity"/>
    <property type="evidence" value="ECO:0007669"/>
    <property type="project" value="TreeGrafter"/>
</dbReference>
<sequence length="501" mass="58162">MEAEARRSSMTLQQYQQATNEDKNNLNNGFGHYNNNNHHHHRFNPHQNRCNPTSKKRSSSSTSTISLNLSNQHRSCESINNHHQIQSSSNSNTRSAFYSMWNTVKYEFNHRFRNKFNFNSPICVLGQLYYSKMSDSVSLSDEQSSNLYAYDKFKKDFYSRIWLTYRRDFPPLLQTPITTDNGWGCMIRSGQMIMAQAFLTHFHGRNWRWEGQDDLIHRMIIKWFADVPDRSTSPFSIHEIIRQGQLLFGKNPGDWFGPASISIIMKNLLEDAAKDNSLLSDICCLIAQDCTVYLQDVVDLCQNENIRSNSKAILDDDSNDQWRSIIILIPVRLGGDEFNKFYSPYLKQILSLSSCLGIIGGKPRHSLYFVGYQDDKLLAIDPHYCQKSIDVGSRTNFPLESYHCISPRRISLTSIDPSCTIGFYLKTKQDYDEFINFSQQMLDHSYKSGGYPIYSLESNRYEYQMNEPSSSSMDRILRMEYRLVDRHGNVQKLSSEDFVVL</sequence>
<dbReference type="GO" id="GO:0016485">
    <property type="term" value="P:protein processing"/>
    <property type="evidence" value="ECO:0007669"/>
    <property type="project" value="TreeGrafter"/>
</dbReference>
<evidence type="ECO:0000256" key="2">
    <source>
        <dbReference type="ARBA" id="ARBA00010958"/>
    </source>
</evidence>
<keyword evidence="3" id="KW-0813">Transport</keyword>
<dbReference type="GO" id="GO:0034727">
    <property type="term" value="P:piecemeal microautophagy of the nucleus"/>
    <property type="evidence" value="ECO:0007669"/>
    <property type="project" value="TreeGrafter"/>
</dbReference>
<evidence type="ECO:0000256" key="9">
    <source>
        <dbReference type="ARBA" id="ARBA00023006"/>
    </source>
</evidence>
<comment type="function">
    <text evidence="11">Cysteine protease that plays a key role in autophagy by mediating both proteolytic activation and delipidation of ATG8 family proteins.</text>
</comment>
<protein>
    <recommendedName>
        <fullName evidence="11">Cysteine protease</fullName>
        <ecNumber evidence="11">3.4.22.-</ecNumber>
    </recommendedName>
</protein>
<dbReference type="OrthoDB" id="2960936at2759"/>
<dbReference type="CTD" id="23192"/>
<keyword evidence="8 11" id="KW-0653">Protein transport</keyword>
<dbReference type="InterPro" id="IPR005078">
    <property type="entry name" value="Peptidase_C54"/>
</dbReference>
<dbReference type="FunCoup" id="A0A6P6XZD4">
    <property type="interactions" value="423"/>
</dbReference>
<evidence type="ECO:0000256" key="10">
    <source>
        <dbReference type="ARBA" id="ARBA00029362"/>
    </source>
</evidence>
<evidence type="ECO:0000259" key="13">
    <source>
        <dbReference type="Pfam" id="PF03416"/>
    </source>
</evidence>
<evidence type="ECO:0000313" key="14">
    <source>
        <dbReference type="Proteomes" id="UP000515146"/>
    </source>
</evidence>
<evidence type="ECO:0000256" key="3">
    <source>
        <dbReference type="ARBA" id="ARBA00022448"/>
    </source>
</evidence>
<evidence type="ECO:0000256" key="8">
    <source>
        <dbReference type="ARBA" id="ARBA00022927"/>
    </source>
</evidence>
<dbReference type="GeneID" id="113792895"/>
<evidence type="ECO:0000256" key="1">
    <source>
        <dbReference type="ARBA" id="ARBA00004496"/>
    </source>
</evidence>
<comment type="similarity">
    <text evidence="2 11">Belongs to the peptidase C54 family.</text>
</comment>
<name>A0A6P6XZD4_DERPT</name>
<feature type="compositionally biased region" description="Low complexity" evidence="12">
    <location>
        <begin position="25"/>
        <end position="36"/>
    </location>
</feature>
<dbReference type="InterPro" id="IPR038765">
    <property type="entry name" value="Papain-like_cys_pep_sf"/>
</dbReference>
<dbReference type="AlphaFoldDB" id="A0A6P6XZD4"/>
<keyword evidence="9 11" id="KW-0072">Autophagy</keyword>
<dbReference type="KEGG" id="dpte:113792895"/>
<evidence type="ECO:0000256" key="7">
    <source>
        <dbReference type="ARBA" id="ARBA00022807"/>
    </source>
</evidence>
<evidence type="ECO:0000256" key="4">
    <source>
        <dbReference type="ARBA" id="ARBA00022490"/>
    </source>
</evidence>
<dbReference type="GO" id="GO:0005737">
    <property type="term" value="C:cytoplasm"/>
    <property type="evidence" value="ECO:0007669"/>
    <property type="project" value="UniProtKB-SubCell"/>
</dbReference>
<dbReference type="GO" id="GO:0000045">
    <property type="term" value="P:autophagosome assembly"/>
    <property type="evidence" value="ECO:0007669"/>
    <property type="project" value="TreeGrafter"/>
</dbReference>
<keyword evidence="14" id="KW-1185">Reference proteome</keyword>
<dbReference type="PANTHER" id="PTHR22624:SF52">
    <property type="entry name" value="CYSTEINE PROTEASE"/>
    <property type="match status" value="1"/>
</dbReference>
<reference evidence="15" key="1">
    <citation type="submission" date="2025-08" db="UniProtKB">
        <authorList>
            <consortium name="RefSeq"/>
        </authorList>
    </citation>
    <scope>IDENTIFICATION</scope>
    <source>
        <strain evidence="15">Airmid</strain>
    </source>
</reference>
<evidence type="ECO:0000256" key="6">
    <source>
        <dbReference type="ARBA" id="ARBA00022801"/>
    </source>
</evidence>
<dbReference type="SUPFAM" id="SSF54001">
    <property type="entry name" value="Cysteine proteinases"/>
    <property type="match status" value="1"/>
</dbReference>
<dbReference type="GO" id="GO:0000423">
    <property type="term" value="P:mitophagy"/>
    <property type="evidence" value="ECO:0007669"/>
    <property type="project" value="TreeGrafter"/>
</dbReference>
<feature type="domain" description="Peptidase C54 catalytic" evidence="13">
    <location>
        <begin position="151"/>
        <end position="436"/>
    </location>
</feature>
<dbReference type="InParanoid" id="A0A6P6XZD4"/>
<evidence type="ECO:0000313" key="15">
    <source>
        <dbReference type="RefSeq" id="XP_027198657.1"/>
    </source>
</evidence>
<dbReference type="RefSeq" id="XP_027198657.1">
    <property type="nucleotide sequence ID" value="XM_027342856.1"/>
</dbReference>
<dbReference type="PANTHER" id="PTHR22624">
    <property type="entry name" value="CYSTEINE PROTEASE ATG4"/>
    <property type="match status" value="1"/>
</dbReference>
<feature type="region of interest" description="Disordered" evidence="12">
    <location>
        <begin position="22"/>
        <end position="67"/>
    </location>
</feature>